<protein>
    <submittedName>
        <fullName evidence="3">Cysteine hydrolase</fullName>
    </submittedName>
</protein>
<sequence>MSQTALLVIDVQNDYFPQGKMELFCAEQALKHINRLEDLFIKREQPIIYIQHIANKPNATFFEAGTQGVALHSGLRVKTDSIVIEKHYPNSFFQTTLKAELERLNVDKLVISGMMTHMCVDATSRAAAEFAYQPTIIADATATRQLSYSGRTVEAEDVQTACLSAFQMFSQVVSIEDYLK</sequence>
<proteinExistence type="predicted"/>
<dbReference type="RefSeq" id="WP_234623016.1">
    <property type="nucleotide sequence ID" value="NZ_JAHWXT010000001.1"/>
</dbReference>
<dbReference type="CDD" id="cd01014">
    <property type="entry name" value="nicotinamidase_related"/>
    <property type="match status" value="1"/>
</dbReference>
<feature type="domain" description="Isochorismatase-like" evidence="2">
    <location>
        <begin position="4"/>
        <end position="177"/>
    </location>
</feature>
<dbReference type="PANTHER" id="PTHR43540:SF1">
    <property type="entry name" value="ISOCHORISMATASE HYDROLASE"/>
    <property type="match status" value="1"/>
</dbReference>
<dbReference type="EMBL" id="JAHWXT010000001">
    <property type="protein sequence ID" value="MCF0264138.1"/>
    <property type="molecule type" value="Genomic_DNA"/>
</dbReference>
<evidence type="ECO:0000313" key="3">
    <source>
        <dbReference type="EMBL" id="MCF0264138.1"/>
    </source>
</evidence>
<dbReference type="InterPro" id="IPR036380">
    <property type="entry name" value="Isochorismatase-like_sf"/>
</dbReference>
<dbReference type="AlphaFoldDB" id="A0A8X8GFQ8"/>
<evidence type="ECO:0000259" key="2">
    <source>
        <dbReference type="Pfam" id="PF00857"/>
    </source>
</evidence>
<gene>
    <name evidence="3" type="ORF">KW868_06595</name>
</gene>
<dbReference type="InterPro" id="IPR000868">
    <property type="entry name" value="Isochorismatase-like_dom"/>
</dbReference>
<dbReference type="PANTHER" id="PTHR43540">
    <property type="entry name" value="PEROXYUREIDOACRYLATE/UREIDOACRYLATE AMIDOHYDROLASE-RELATED"/>
    <property type="match status" value="1"/>
</dbReference>
<dbReference type="Proteomes" id="UP000887320">
    <property type="component" value="Unassembled WGS sequence"/>
</dbReference>
<comment type="caution">
    <text evidence="3">The sequence shown here is derived from an EMBL/GenBank/DDBJ whole genome shotgun (WGS) entry which is preliminary data.</text>
</comment>
<dbReference type="Pfam" id="PF00857">
    <property type="entry name" value="Isochorismatase"/>
    <property type="match status" value="1"/>
</dbReference>
<dbReference type="GO" id="GO:0016787">
    <property type="term" value="F:hydrolase activity"/>
    <property type="evidence" value="ECO:0007669"/>
    <property type="project" value="UniProtKB-KW"/>
</dbReference>
<reference evidence="3" key="1">
    <citation type="submission" date="2021-07" db="EMBL/GenBank/DDBJ databases">
        <authorList>
            <person name="Fernandez M."/>
            <person name="Pereira P."/>
            <person name="Torres Tejerizo G.A."/>
            <person name="Gonzalez P."/>
            <person name="Agostini E."/>
        </authorList>
    </citation>
    <scope>NUCLEOTIDE SEQUENCE</scope>
    <source>
        <strain evidence="3">SFC 500-1A</strain>
    </source>
</reference>
<evidence type="ECO:0000313" key="4">
    <source>
        <dbReference type="Proteomes" id="UP000887320"/>
    </source>
</evidence>
<organism evidence="3 4">
    <name type="scientific">Acinetobacter guillouiae</name>
    <name type="common">Acinetobacter genomosp. 11</name>
    <dbReference type="NCBI Taxonomy" id="106649"/>
    <lineage>
        <taxon>Bacteria</taxon>
        <taxon>Pseudomonadati</taxon>
        <taxon>Pseudomonadota</taxon>
        <taxon>Gammaproteobacteria</taxon>
        <taxon>Moraxellales</taxon>
        <taxon>Moraxellaceae</taxon>
        <taxon>Acinetobacter</taxon>
    </lineage>
</organism>
<keyword evidence="1 3" id="KW-0378">Hydrolase</keyword>
<dbReference type="InterPro" id="IPR050272">
    <property type="entry name" value="Isochorismatase-like_hydrls"/>
</dbReference>
<name>A0A8X8GFQ8_ACIGI</name>
<evidence type="ECO:0000256" key="1">
    <source>
        <dbReference type="ARBA" id="ARBA00022801"/>
    </source>
</evidence>
<accession>A0A8X8GFQ8</accession>
<dbReference type="SUPFAM" id="SSF52499">
    <property type="entry name" value="Isochorismatase-like hydrolases"/>
    <property type="match status" value="1"/>
</dbReference>
<dbReference type="Gene3D" id="3.40.50.850">
    <property type="entry name" value="Isochorismatase-like"/>
    <property type="match status" value="1"/>
</dbReference>